<dbReference type="Proteomes" id="UP000195963">
    <property type="component" value="Unassembled WGS sequence"/>
</dbReference>
<evidence type="ECO:0000259" key="2">
    <source>
        <dbReference type="Pfam" id="PF00496"/>
    </source>
</evidence>
<evidence type="ECO:0000256" key="1">
    <source>
        <dbReference type="ARBA" id="ARBA00023125"/>
    </source>
</evidence>
<keyword evidence="5" id="KW-1185">Reference proteome</keyword>
<dbReference type="GO" id="GO:0015833">
    <property type="term" value="P:peptide transport"/>
    <property type="evidence" value="ECO:0007669"/>
    <property type="project" value="TreeGrafter"/>
</dbReference>
<keyword evidence="1" id="KW-0238">DNA-binding</keyword>
<dbReference type="Gene3D" id="3.40.190.10">
    <property type="entry name" value="Periplasmic binding protein-like II"/>
    <property type="match status" value="1"/>
</dbReference>
<dbReference type="EMBL" id="FYAK01000002">
    <property type="protein sequence ID" value="SMY33763.1"/>
    <property type="molecule type" value="Genomic_DNA"/>
</dbReference>
<organism evidence="4 5">
    <name type="scientific">Photobacterium malacitanum</name>
    <dbReference type="NCBI Taxonomy" id="2204294"/>
    <lineage>
        <taxon>Bacteria</taxon>
        <taxon>Pseudomonadati</taxon>
        <taxon>Pseudomonadota</taxon>
        <taxon>Gammaproteobacteria</taxon>
        <taxon>Vibrionales</taxon>
        <taxon>Vibrionaceae</taxon>
        <taxon>Photobacterium</taxon>
    </lineage>
</organism>
<evidence type="ECO:0000259" key="3">
    <source>
        <dbReference type="Pfam" id="PF12793"/>
    </source>
</evidence>
<dbReference type="RefSeq" id="WP_087844370.1">
    <property type="nucleotide sequence ID" value="NZ_FYAK01000002.1"/>
</dbReference>
<dbReference type="GO" id="GO:0003677">
    <property type="term" value="F:DNA binding"/>
    <property type="evidence" value="ECO:0007669"/>
    <property type="project" value="UniProtKB-KW"/>
</dbReference>
<evidence type="ECO:0000313" key="4">
    <source>
        <dbReference type="EMBL" id="SMY33763.1"/>
    </source>
</evidence>
<dbReference type="SUPFAM" id="SSF53850">
    <property type="entry name" value="Periplasmic binding protein-like II"/>
    <property type="match status" value="1"/>
</dbReference>
<dbReference type="Pfam" id="PF00496">
    <property type="entry name" value="SBP_bac_5"/>
    <property type="match status" value="1"/>
</dbReference>
<dbReference type="AlphaFoldDB" id="A0A1Y6MB13"/>
<dbReference type="Pfam" id="PF12793">
    <property type="entry name" value="SgrR_N"/>
    <property type="match status" value="1"/>
</dbReference>
<dbReference type="InterPro" id="IPR039424">
    <property type="entry name" value="SBP_5"/>
</dbReference>
<sequence length="568" mass="65672">MSGQRLKLQFQRLYNHFGGDSIETNLQDIAEVLFCTRRNVRMVINKMVSEGWIDWQPAVGRGKQSRLIFNNTDSELQLNYARKLVAEGKLEPALVTLDHNAEKLVQLIQEQLGISHHQGKQIVRLPYYRSFENITPLKPLRRSEQHLVRQIFSGLTQLNEEKGEEETVVGDIAHTWEAITPRHWRFYLRPAIRFHDGRLLDSHDIFATFSKVKQLSLFAHIDEVTSPFSNIIDFHLSQDDYHFPDLLANTNAMIQPANHASLPDYETFPIGTGPYKVVVNDKQRFKLEAFEQYFGFRALTDVVEVWILNSFAACYLQPTSSDTLEHNVHISSRLSMDQGCTFLLLNRISGLAQQPDWLNYFQSRLYSLNVMREMDLTQVGDFKLFNAYGLLPGWIHTQQLPEPVAIPNKRLVTLAYQQEHPIYPYIADLIEKILAKDGIRLKVIELSYEDIILGKQVEKIDIWLNGMSLGSNRSDAILSWLHNFDHIQRVMPTNEFKRLQQVISEWRSTPKRAFPSDIIGQTLSQTGQTIPLFHNWLGVDDSVQLQGMESNLLGWFDFKSVWSKPQHT</sequence>
<reference evidence="5" key="1">
    <citation type="submission" date="2017-06" db="EMBL/GenBank/DDBJ databases">
        <authorList>
            <person name="Rodrigo-Torres L."/>
            <person name="Arahal R.D."/>
            <person name="Lucena T."/>
        </authorList>
    </citation>
    <scope>NUCLEOTIDE SEQUENCE [LARGE SCALE GENOMIC DNA]</scope>
    <source>
        <strain evidence="5">CECT 9190</strain>
    </source>
</reference>
<proteinExistence type="predicted"/>
<dbReference type="CDD" id="cd08507">
    <property type="entry name" value="PBP2_SgrR_like"/>
    <property type="match status" value="1"/>
</dbReference>
<dbReference type="GO" id="GO:1904680">
    <property type="term" value="F:peptide transmembrane transporter activity"/>
    <property type="evidence" value="ECO:0007669"/>
    <property type="project" value="TreeGrafter"/>
</dbReference>
<dbReference type="InterPro" id="IPR025370">
    <property type="entry name" value="SgrR_HTH_N"/>
</dbReference>
<feature type="domain" description="Transcriptional regulator SgrR N-terminal HTH" evidence="3">
    <location>
        <begin position="5"/>
        <end position="119"/>
    </location>
</feature>
<accession>A0A1Y6MB13</accession>
<dbReference type="PANTHER" id="PTHR30290">
    <property type="entry name" value="PERIPLASMIC BINDING COMPONENT OF ABC TRANSPORTER"/>
    <property type="match status" value="1"/>
</dbReference>
<name>A0A1Y6MB13_9GAMM</name>
<dbReference type="InterPro" id="IPR000914">
    <property type="entry name" value="SBP_5_dom"/>
</dbReference>
<evidence type="ECO:0000313" key="5">
    <source>
        <dbReference type="Proteomes" id="UP000195963"/>
    </source>
</evidence>
<gene>
    <name evidence="4" type="primary">sgrR</name>
    <name evidence="4" type="ORF">PMAL9190_01222</name>
</gene>
<feature type="domain" description="Solute-binding protein family 5" evidence="2">
    <location>
        <begin position="168"/>
        <end position="308"/>
    </location>
</feature>
<dbReference type="PANTHER" id="PTHR30290:SF72">
    <property type="entry name" value="HTH-TYPE TRANSCRIPTIONAL REGULATOR SGRR"/>
    <property type="match status" value="1"/>
</dbReference>
<protein>
    <submittedName>
        <fullName evidence="4">HTH-type transcriptional regulator SgrR</fullName>
    </submittedName>
</protein>